<feature type="binding site" evidence="12">
    <location>
        <position position="111"/>
    </location>
    <ligand>
        <name>Fe cation</name>
        <dbReference type="ChEBI" id="CHEBI:24875"/>
    </ligand>
</feature>
<protein>
    <recommendedName>
        <fullName evidence="4 13">Ferric uptake regulation protein</fullName>
    </recommendedName>
</protein>
<keyword evidence="8 13" id="KW-0862">Zinc</keyword>
<dbReference type="PANTHER" id="PTHR33202">
    <property type="entry name" value="ZINC UPTAKE REGULATION PROTEIN"/>
    <property type="match status" value="1"/>
</dbReference>
<evidence type="ECO:0000256" key="5">
    <source>
        <dbReference type="ARBA" id="ARBA00022490"/>
    </source>
</evidence>
<evidence type="ECO:0000256" key="9">
    <source>
        <dbReference type="ARBA" id="ARBA00023015"/>
    </source>
</evidence>
<dbReference type="Gene3D" id="1.10.10.10">
    <property type="entry name" value="Winged helix-like DNA-binding domain superfamily/Winged helix DNA-binding domain"/>
    <property type="match status" value="1"/>
</dbReference>
<evidence type="ECO:0000256" key="13">
    <source>
        <dbReference type="RuleBase" id="RU364037"/>
    </source>
</evidence>
<dbReference type="InterPro" id="IPR043135">
    <property type="entry name" value="Fur_C"/>
</dbReference>
<comment type="caution">
    <text evidence="14">The sequence shown here is derived from an EMBL/GenBank/DDBJ whole genome shotgun (WGS) entry which is preliminary data.</text>
</comment>
<evidence type="ECO:0000256" key="6">
    <source>
        <dbReference type="ARBA" id="ARBA00022491"/>
    </source>
</evidence>
<sequence>MSNQNEELKKAGLKATLPRIKIMEVLASTAIQEEAHFSAEDIYKELISKNEDIGLATIYRVLTQFEAAGMVTKHHFENSKAVYEINSDEHHDHMVDVDTGKVMEFHDEELEVLQHQIAKRKGYELVDHSMVLHVRKIES</sequence>
<dbReference type="Pfam" id="PF01475">
    <property type="entry name" value="FUR"/>
    <property type="match status" value="1"/>
</dbReference>
<comment type="subcellular location">
    <subcellularLocation>
        <location evidence="1 13">Cytoplasm</location>
    </subcellularLocation>
</comment>
<comment type="subunit">
    <text evidence="3 13">Homodimer.</text>
</comment>
<keyword evidence="7 12" id="KW-0479">Metal-binding</keyword>
<dbReference type="GO" id="GO:0008270">
    <property type="term" value="F:zinc ion binding"/>
    <property type="evidence" value="ECO:0007669"/>
    <property type="project" value="TreeGrafter"/>
</dbReference>
<evidence type="ECO:0000313" key="14">
    <source>
        <dbReference type="EMBL" id="MBL6818019.1"/>
    </source>
</evidence>
<dbReference type="CDD" id="cd07153">
    <property type="entry name" value="Fur_like"/>
    <property type="match status" value="1"/>
</dbReference>
<dbReference type="Proteomes" id="UP000711391">
    <property type="component" value="Unassembled WGS sequence"/>
</dbReference>
<proteinExistence type="inferred from homology"/>
<keyword evidence="6 13" id="KW-0678">Repressor</keyword>
<evidence type="ECO:0000256" key="2">
    <source>
        <dbReference type="ARBA" id="ARBA00007957"/>
    </source>
</evidence>
<dbReference type="GO" id="GO:0003700">
    <property type="term" value="F:DNA-binding transcription factor activity"/>
    <property type="evidence" value="ECO:0007669"/>
    <property type="project" value="UniProtKB-UniRule"/>
</dbReference>
<evidence type="ECO:0000313" key="15">
    <source>
        <dbReference type="Proteomes" id="UP000711391"/>
    </source>
</evidence>
<evidence type="ECO:0000256" key="3">
    <source>
        <dbReference type="ARBA" id="ARBA00011738"/>
    </source>
</evidence>
<evidence type="ECO:0000256" key="7">
    <source>
        <dbReference type="ARBA" id="ARBA00022723"/>
    </source>
</evidence>
<keyword evidence="12 13" id="KW-0408">Iron</keyword>
<dbReference type="SUPFAM" id="SSF46785">
    <property type="entry name" value="Winged helix' DNA-binding domain"/>
    <property type="match status" value="1"/>
</dbReference>
<feature type="binding site" evidence="12">
    <location>
        <position position="92"/>
    </location>
    <ligand>
        <name>Fe cation</name>
        <dbReference type="ChEBI" id="CHEBI:24875"/>
    </ligand>
</feature>
<dbReference type="Gene3D" id="3.30.1490.190">
    <property type="match status" value="1"/>
</dbReference>
<reference evidence="14" key="1">
    <citation type="submission" date="2020-10" db="EMBL/GenBank/DDBJ databases">
        <title>Microbiome of the Black Sea water column analyzed by genome centric metagenomics.</title>
        <authorList>
            <person name="Cabello-Yeves P.J."/>
            <person name="Callieri C."/>
            <person name="Picazo A."/>
            <person name="Mehrshad M."/>
            <person name="Haro-Moreno J.M."/>
            <person name="Roda-Garcia J."/>
            <person name="Dzembekova N."/>
            <person name="Slabakova V."/>
            <person name="Slabakova N."/>
            <person name="Moncheva S."/>
            <person name="Rodriguez-Valera F."/>
        </authorList>
    </citation>
    <scope>NUCLEOTIDE SEQUENCE</scope>
    <source>
        <strain evidence="14">BS307-5m-G50</strain>
    </source>
</reference>
<feature type="binding site" evidence="12">
    <location>
        <position position="90"/>
    </location>
    <ligand>
        <name>Fe cation</name>
        <dbReference type="ChEBI" id="CHEBI:24875"/>
    </ligand>
</feature>
<dbReference type="GO" id="GO:1900705">
    <property type="term" value="P:negative regulation of siderophore biosynthetic process"/>
    <property type="evidence" value="ECO:0007669"/>
    <property type="project" value="TreeGrafter"/>
</dbReference>
<feature type="binding site" evidence="12">
    <location>
        <position position="128"/>
    </location>
    <ligand>
        <name>Fe cation</name>
        <dbReference type="ChEBI" id="CHEBI:24875"/>
    </ligand>
</feature>
<comment type="similarity">
    <text evidence="2 13">Belongs to the Fur family.</text>
</comment>
<dbReference type="GO" id="GO:0045892">
    <property type="term" value="P:negative regulation of DNA-templated transcription"/>
    <property type="evidence" value="ECO:0007669"/>
    <property type="project" value="TreeGrafter"/>
</dbReference>
<keyword evidence="9 13" id="KW-0805">Transcription regulation</keyword>
<evidence type="ECO:0000256" key="10">
    <source>
        <dbReference type="ARBA" id="ARBA00023125"/>
    </source>
</evidence>
<name>A0A937LJL4_9GAMM</name>
<keyword evidence="10 13" id="KW-0238">DNA-binding</keyword>
<keyword evidence="11 13" id="KW-0804">Transcription</keyword>
<dbReference type="GO" id="GO:0005829">
    <property type="term" value="C:cytosol"/>
    <property type="evidence" value="ECO:0007669"/>
    <property type="project" value="TreeGrafter"/>
</dbReference>
<evidence type="ECO:0000256" key="1">
    <source>
        <dbReference type="ARBA" id="ARBA00004496"/>
    </source>
</evidence>
<dbReference type="FunFam" id="1.10.10.10:FF:000007">
    <property type="entry name" value="Ferric uptake regulation protein"/>
    <property type="match status" value="1"/>
</dbReference>
<dbReference type="EMBL" id="JADHQD010000005">
    <property type="protein sequence ID" value="MBL6818019.1"/>
    <property type="molecule type" value="Genomic_DNA"/>
</dbReference>
<dbReference type="PANTHER" id="PTHR33202:SF2">
    <property type="entry name" value="FERRIC UPTAKE REGULATION PROTEIN"/>
    <property type="match status" value="1"/>
</dbReference>
<evidence type="ECO:0000256" key="8">
    <source>
        <dbReference type="ARBA" id="ARBA00022833"/>
    </source>
</evidence>
<evidence type="ECO:0000256" key="4">
    <source>
        <dbReference type="ARBA" id="ARBA00020910"/>
    </source>
</evidence>
<comment type="cofactor">
    <cofactor evidence="12">
        <name>Mn(2+)</name>
        <dbReference type="ChEBI" id="CHEBI:29035"/>
    </cofactor>
    <cofactor evidence="12">
        <name>Fe(2+)</name>
        <dbReference type="ChEBI" id="CHEBI:29033"/>
    </cofactor>
    <text evidence="12">Binds 1 Mn(2+) or Fe(2+) ion per subunit.</text>
</comment>
<dbReference type="InterPro" id="IPR002481">
    <property type="entry name" value="FUR"/>
</dbReference>
<evidence type="ECO:0000256" key="12">
    <source>
        <dbReference type="PIRSR" id="PIRSR602481-2"/>
    </source>
</evidence>
<dbReference type="GO" id="GO:0000976">
    <property type="term" value="F:transcription cis-regulatory region binding"/>
    <property type="evidence" value="ECO:0007669"/>
    <property type="project" value="TreeGrafter"/>
</dbReference>
<dbReference type="InterPro" id="IPR036388">
    <property type="entry name" value="WH-like_DNA-bd_sf"/>
</dbReference>
<dbReference type="AlphaFoldDB" id="A0A937LJL4"/>
<keyword evidence="5 13" id="KW-0963">Cytoplasm</keyword>
<gene>
    <name evidence="13 14" type="primary">fur</name>
    <name evidence="14" type="ORF">ISQ64_01285</name>
</gene>
<organism evidence="14 15">
    <name type="scientific">SAR86 cluster bacterium</name>
    <dbReference type="NCBI Taxonomy" id="2030880"/>
    <lineage>
        <taxon>Bacteria</taxon>
        <taxon>Pseudomonadati</taxon>
        <taxon>Pseudomonadota</taxon>
        <taxon>Gammaproteobacteria</taxon>
        <taxon>SAR86 cluster</taxon>
    </lineage>
</organism>
<evidence type="ECO:0000256" key="11">
    <source>
        <dbReference type="ARBA" id="ARBA00023163"/>
    </source>
</evidence>
<accession>A0A937LJL4</accession>
<dbReference type="NCBIfam" id="NF006999">
    <property type="entry name" value="PRK09462.1"/>
    <property type="match status" value="1"/>
</dbReference>
<dbReference type="InterPro" id="IPR036390">
    <property type="entry name" value="WH_DNA-bd_sf"/>
</dbReference>